<keyword evidence="2" id="KW-1185">Reference proteome</keyword>
<proteinExistence type="predicted"/>
<evidence type="ECO:0000313" key="1">
    <source>
        <dbReference type="EMBL" id="ELA42439.1"/>
    </source>
</evidence>
<sequence>VLRNTVLKITNYGRRLIYHPFDTHLAHFYEQCIEAHVGYFGSIIVSLVSQESYNFLDAQAEKKADLEYLIQLFEDYCTSNDKAEFCYKTNISLKGIENAYKIFKHLNHSRDGSIETALRVFSRCFEHNLCTRLSDGSYQHYRLNEKIYIHPTSGFFKRKDKKVVVVDVFCTTKTYARIVGKYYD</sequence>
<dbReference type="GeneID" id="19881255"/>
<accession>L2GP80</accession>
<gene>
    <name evidence="1" type="ORF">VICG_00538</name>
</gene>
<dbReference type="HOGENOM" id="CLU_1574409_0_0_1"/>
<organism evidence="1 2">
    <name type="scientific">Vittaforma corneae (strain ATCC 50505)</name>
    <name type="common">Microsporidian parasite</name>
    <name type="synonym">Nosema corneum</name>
    <dbReference type="NCBI Taxonomy" id="993615"/>
    <lineage>
        <taxon>Eukaryota</taxon>
        <taxon>Fungi</taxon>
        <taxon>Fungi incertae sedis</taxon>
        <taxon>Microsporidia</taxon>
        <taxon>Nosematidae</taxon>
        <taxon>Vittaforma</taxon>
    </lineage>
</organism>
<dbReference type="EMBL" id="JH370132">
    <property type="protein sequence ID" value="ELA42439.1"/>
    <property type="molecule type" value="Genomic_DNA"/>
</dbReference>
<dbReference type="InParanoid" id="L2GP80"/>
<feature type="non-terminal residue" evidence="1">
    <location>
        <position position="1"/>
    </location>
</feature>
<protein>
    <submittedName>
        <fullName evidence="1">Uncharacterized protein</fullName>
    </submittedName>
</protein>
<dbReference type="VEuPathDB" id="MicrosporidiaDB:VICG_00538"/>
<dbReference type="Proteomes" id="UP000011082">
    <property type="component" value="Unassembled WGS sequence"/>
</dbReference>
<dbReference type="RefSeq" id="XP_007603990.1">
    <property type="nucleotide sequence ID" value="XM_007603928.1"/>
</dbReference>
<evidence type="ECO:0000313" key="2">
    <source>
        <dbReference type="Proteomes" id="UP000011082"/>
    </source>
</evidence>
<dbReference type="AlphaFoldDB" id="L2GP80"/>
<reference evidence="2" key="1">
    <citation type="submission" date="2011-05" db="EMBL/GenBank/DDBJ databases">
        <title>The genome sequence of Vittaforma corneae strain ATCC 50505.</title>
        <authorList>
            <consortium name="The Broad Institute Genome Sequencing Platform"/>
            <person name="Cuomo C."/>
            <person name="Didier E."/>
            <person name="Bowers L."/>
            <person name="Young S.K."/>
            <person name="Zeng Q."/>
            <person name="Gargeya S."/>
            <person name="Fitzgerald M."/>
            <person name="Haas B."/>
            <person name="Abouelleil A."/>
            <person name="Alvarado L."/>
            <person name="Arachchi H.M."/>
            <person name="Berlin A."/>
            <person name="Chapman S.B."/>
            <person name="Gearin G."/>
            <person name="Goldberg J."/>
            <person name="Griggs A."/>
            <person name="Gujja S."/>
            <person name="Hansen M."/>
            <person name="Heiman D."/>
            <person name="Howarth C."/>
            <person name="Larimer J."/>
            <person name="Lui A."/>
            <person name="MacDonald P.J.P."/>
            <person name="McCowen C."/>
            <person name="Montmayeur A."/>
            <person name="Murphy C."/>
            <person name="Neiman D."/>
            <person name="Pearson M."/>
            <person name="Priest M."/>
            <person name="Roberts A."/>
            <person name="Saif S."/>
            <person name="Shea T."/>
            <person name="Sisk P."/>
            <person name="Stolte C."/>
            <person name="Sykes S."/>
            <person name="Wortman J."/>
            <person name="Nusbaum C."/>
            <person name="Birren B."/>
        </authorList>
    </citation>
    <scope>NUCLEOTIDE SEQUENCE [LARGE SCALE GENOMIC DNA]</scope>
    <source>
        <strain evidence="2">ATCC 50505</strain>
    </source>
</reference>
<name>L2GP80_VITCO</name>
<dbReference type="STRING" id="993615.L2GP80"/>